<dbReference type="OrthoDB" id="2188428at2"/>
<evidence type="ECO:0000313" key="2">
    <source>
        <dbReference type="EMBL" id="EOI58838.1"/>
    </source>
</evidence>
<keyword evidence="5" id="KW-1185">Reference proteome</keyword>
<reference evidence="3 5" key="2">
    <citation type="submission" date="2013-03" db="EMBL/GenBank/DDBJ databases">
        <title>The Genome Sequence of Enterococcus gilvus ATCC BAA-350 (PacBio/Illumina hybrid assembly).</title>
        <authorList>
            <consortium name="The Broad Institute Genomics Platform"/>
            <consortium name="The Broad Institute Genome Sequencing Center for Infectious Disease"/>
            <person name="Earl A."/>
            <person name="Russ C."/>
            <person name="Gilmore M."/>
            <person name="Surin D."/>
            <person name="Walker B."/>
            <person name="Young S."/>
            <person name="Zeng Q."/>
            <person name="Gargeya S."/>
            <person name="Fitzgerald M."/>
            <person name="Haas B."/>
            <person name="Abouelleil A."/>
            <person name="Allen A.W."/>
            <person name="Alvarado L."/>
            <person name="Arachchi H.M."/>
            <person name="Berlin A.M."/>
            <person name="Chapman S.B."/>
            <person name="Gainer-Dewar J."/>
            <person name="Goldberg J."/>
            <person name="Griggs A."/>
            <person name="Gujja S."/>
            <person name="Hansen M."/>
            <person name="Howarth C."/>
            <person name="Imamovic A."/>
            <person name="Ireland A."/>
            <person name="Larimer J."/>
            <person name="McCowan C."/>
            <person name="Murphy C."/>
            <person name="Pearson M."/>
            <person name="Poon T.W."/>
            <person name="Priest M."/>
            <person name="Roberts A."/>
            <person name="Saif S."/>
            <person name="Shea T."/>
            <person name="Sisk P."/>
            <person name="Sykes S."/>
            <person name="Wortman J."/>
            <person name="Nusbaum C."/>
            <person name="Birren B."/>
        </authorList>
    </citation>
    <scope>NUCLEOTIDE SEQUENCE [LARGE SCALE GENOMIC DNA]</scope>
    <source>
        <strain evidence="3 5">ATCC BAA-350</strain>
    </source>
</reference>
<dbReference type="HOGENOM" id="CLU_1420825_0_0_9"/>
<dbReference type="PATRIC" id="fig|1158614.3.peg.18"/>
<sequence length="193" mass="21660">MTENTTVNQINSVVTEMKMVVLGDGSTIPVPRLTNKKVLQLVKFVAGDGMIIYSKFTDWRKDHTEVNPILDDDGTQKKDDKGNPLFNTKFPTVEEGVDFFLSEVPDEKIAKILAILLDKTAEETEEMDFFDTSLIVAEFLANTPIEKLTSLIKKIRPKFRTMSKEEVKEATQKEHTEETGKASVVPLNPSPQA</sequence>
<organism evidence="2 4">
    <name type="scientific">Enterococcus gilvus ATCC BAA-350</name>
    <dbReference type="NCBI Taxonomy" id="1158614"/>
    <lineage>
        <taxon>Bacteria</taxon>
        <taxon>Bacillati</taxon>
        <taxon>Bacillota</taxon>
        <taxon>Bacilli</taxon>
        <taxon>Lactobacillales</taxon>
        <taxon>Enterococcaceae</taxon>
        <taxon>Enterococcus</taxon>
    </lineage>
</organism>
<comment type="caution">
    <text evidence="2">The sequence shown here is derived from an EMBL/GenBank/DDBJ whole genome shotgun (WGS) entry which is preliminary data.</text>
</comment>
<reference evidence="2 4" key="1">
    <citation type="submission" date="2013-02" db="EMBL/GenBank/DDBJ databases">
        <title>The Genome Sequence of Enterococcus gilvus ATCC BAA-350.</title>
        <authorList>
            <consortium name="The Broad Institute Genome Sequencing Platform"/>
            <consortium name="The Broad Institute Genome Sequencing Center for Infectious Disease"/>
            <person name="Earl A.M."/>
            <person name="Gilmore M.S."/>
            <person name="Lebreton F."/>
            <person name="Walker B."/>
            <person name="Young S.K."/>
            <person name="Zeng Q."/>
            <person name="Gargeya S."/>
            <person name="Fitzgerald M."/>
            <person name="Haas B."/>
            <person name="Abouelleil A."/>
            <person name="Alvarado L."/>
            <person name="Arachchi H.M."/>
            <person name="Berlin A.M."/>
            <person name="Chapman S.B."/>
            <person name="Dewar J."/>
            <person name="Goldberg J."/>
            <person name="Griggs A."/>
            <person name="Gujja S."/>
            <person name="Hansen M."/>
            <person name="Howarth C."/>
            <person name="Imamovic A."/>
            <person name="Larimer J."/>
            <person name="McCowan C."/>
            <person name="Murphy C."/>
            <person name="Neiman D."/>
            <person name="Pearson M."/>
            <person name="Priest M."/>
            <person name="Roberts A."/>
            <person name="Saif S."/>
            <person name="Shea T."/>
            <person name="Sisk P."/>
            <person name="Sykes S."/>
            <person name="Wortman J."/>
            <person name="Nusbaum C."/>
            <person name="Birren B."/>
        </authorList>
    </citation>
    <scope>NUCLEOTIDE SEQUENCE [LARGE SCALE GENOMIC DNA]</scope>
    <source>
        <strain evidence="2 4">ATCC BAA-350</strain>
    </source>
</reference>
<evidence type="ECO:0000313" key="4">
    <source>
        <dbReference type="Proteomes" id="UP000013750"/>
    </source>
</evidence>
<name>R2XWB8_9ENTE</name>
<dbReference type="AlphaFoldDB" id="R2XWB8"/>
<dbReference type="eggNOG" id="ENOG5033ZJ0">
    <property type="taxonomic scope" value="Bacteria"/>
</dbReference>
<gene>
    <name evidence="3" type="ORF">I592_03424</name>
    <name evidence="2" type="ORF">UKC_00023</name>
</gene>
<proteinExistence type="predicted"/>
<dbReference type="Proteomes" id="UP000014160">
    <property type="component" value="Unassembled WGS sequence"/>
</dbReference>
<evidence type="ECO:0000313" key="3">
    <source>
        <dbReference type="EMBL" id="EOW79285.1"/>
    </source>
</evidence>
<feature type="region of interest" description="Disordered" evidence="1">
    <location>
        <begin position="161"/>
        <end position="193"/>
    </location>
</feature>
<evidence type="ECO:0000313" key="5">
    <source>
        <dbReference type="Proteomes" id="UP000014160"/>
    </source>
</evidence>
<feature type="compositionally biased region" description="Basic and acidic residues" evidence="1">
    <location>
        <begin position="162"/>
        <end position="180"/>
    </location>
</feature>
<dbReference type="EMBL" id="ASWH01000002">
    <property type="protein sequence ID" value="EOW79285.1"/>
    <property type="molecule type" value="Genomic_DNA"/>
</dbReference>
<dbReference type="EMBL" id="AJDQ01000002">
    <property type="protein sequence ID" value="EOI58838.1"/>
    <property type="molecule type" value="Genomic_DNA"/>
</dbReference>
<accession>R2XWB8</accession>
<dbReference type="RefSeq" id="WP_010778476.1">
    <property type="nucleotide sequence ID" value="NZ_ASWH01000002.1"/>
</dbReference>
<protein>
    <submittedName>
        <fullName evidence="2">Uncharacterized protein</fullName>
    </submittedName>
</protein>
<dbReference type="Proteomes" id="UP000013750">
    <property type="component" value="Unassembled WGS sequence"/>
</dbReference>
<evidence type="ECO:0000256" key="1">
    <source>
        <dbReference type="SAM" id="MobiDB-lite"/>
    </source>
</evidence>